<evidence type="ECO:0000256" key="1">
    <source>
        <dbReference type="ARBA" id="ARBA00022734"/>
    </source>
</evidence>
<dbReference type="Proteomes" id="UP000594454">
    <property type="component" value="Chromosome 3"/>
</dbReference>
<gene>
    <name evidence="4" type="ORF">HERILL_LOCUS8745</name>
</gene>
<dbReference type="PROSITE" id="PS51304">
    <property type="entry name" value="GALECTIN"/>
    <property type="match status" value="2"/>
</dbReference>
<dbReference type="Pfam" id="PF00337">
    <property type="entry name" value="Gal-bind_lectin"/>
    <property type="match status" value="1"/>
</dbReference>
<feature type="domain" description="Galectin" evidence="3">
    <location>
        <begin position="107"/>
        <end position="252"/>
    </location>
</feature>
<keyword evidence="1 2" id="KW-0430">Lectin</keyword>
<dbReference type="AlphaFoldDB" id="A0A7R8YVM7"/>
<dbReference type="OrthoDB" id="6251307at2759"/>
<evidence type="ECO:0000313" key="5">
    <source>
        <dbReference type="Proteomes" id="UP000594454"/>
    </source>
</evidence>
<organism evidence="4 5">
    <name type="scientific">Hermetia illucens</name>
    <name type="common">Black soldier fly</name>
    <dbReference type="NCBI Taxonomy" id="343691"/>
    <lineage>
        <taxon>Eukaryota</taxon>
        <taxon>Metazoa</taxon>
        <taxon>Ecdysozoa</taxon>
        <taxon>Arthropoda</taxon>
        <taxon>Hexapoda</taxon>
        <taxon>Insecta</taxon>
        <taxon>Pterygota</taxon>
        <taxon>Neoptera</taxon>
        <taxon>Endopterygota</taxon>
        <taxon>Diptera</taxon>
        <taxon>Brachycera</taxon>
        <taxon>Stratiomyomorpha</taxon>
        <taxon>Stratiomyidae</taxon>
        <taxon>Hermetiinae</taxon>
        <taxon>Hermetia</taxon>
    </lineage>
</organism>
<dbReference type="EMBL" id="LR899011">
    <property type="protein sequence ID" value="CAD7085936.1"/>
    <property type="molecule type" value="Genomic_DNA"/>
</dbReference>
<evidence type="ECO:0000259" key="3">
    <source>
        <dbReference type="PROSITE" id="PS51304"/>
    </source>
</evidence>
<dbReference type="InParanoid" id="A0A7R8YVM7"/>
<feature type="domain" description="Galectin" evidence="3">
    <location>
        <begin position="1"/>
        <end position="88"/>
    </location>
</feature>
<evidence type="ECO:0000313" key="4">
    <source>
        <dbReference type="EMBL" id="CAD7085936.1"/>
    </source>
</evidence>
<dbReference type="InterPro" id="IPR001079">
    <property type="entry name" value="Galectin_CRD"/>
</dbReference>
<name>A0A7R8YVM7_HERIL</name>
<dbReference type="Gene3D" id="2.60.120.200">
    <property type="match status" value="1"/>
</dbReference>
<sequence length="278" mass="31707">MLVGHILDGVEIDAPYEAIFMRMYQIETAPNVAPGKKFSIVIVMIENEFLIAVNQKTVYGYNYLEETGSKSEVFILGGVEAITQFDFRTIFPIAIPATQFQTDNTVFSTEYPHLLYPGFVILLDAVAKGPQDGMFIVYFPSSYRLRTLLWFGVDFATRTIGRKTMNEDMEYVDAVYDGPFPIELNKRFRLAFGFTNTHFMLAVNGKSLDPYPYPFQPEEEGKHNNKMFNCLMGLKIVTKKNLELKVRNLYHHKLDEECEGLGTISHIVYDLSLATVSI</sequence>
<dbReference type="GO" id="GO:0030246">
    <property type="term" value="F:carbohydrate binding"/>
    <property type="evidence" value="ECO:0007669"/>
    <property type="project" value="UniProtKB-UniRule"/>
</dbReference>
<proteinExistence type="predicted"/>
<keyword evidence="5" id="KW-1185">Reference proteome</keyword>
<dbReference type="InterPro" id="IPR013320">
    <property type="entry name" value="ConA-like_dom_sf"/>
</dbReference>
<accession>A0A7R8YVM7</accession>
<protein>
    <recommendedName>
        <fullName evidence="2">Galectin</fullName>
    </recommendedName>
</protein>
<dbReference type="SUPFAM" id="SSF49899">
    <property type="entry name" value="Concanavalin A-like lectins/glucanases"/>
    <property type="match status" value="1"/>
</dbReference>
<evidence type="ECO:0000256" key="2">
    <source>
        <dbReference type="RuleBase" id="RU102079"/>
    </source>
</evidence>
<reference evidence="4 5" key="1">
    <citation type="submission" date="2020-11" db="EMBL/GenBank/DDBJ databases">
        <authorList>
            <person name="Wallbank WR R."/>
            <person name="Pardo Diaz C."/>
            <person name="Kozak K."/>
            <person name="Martin S."/>
            <person name="Jiggins C."/>
            <person name="Moest M."/>
            <person name="Warren A I."/>
            <person name="Generalovic N T."/>
            <person name="Byers J.R.P. K."/>
            <person name="Montejo-Kovacevich G."/>
            <person name="Yen C E."/>
        </authorList>
    </citation>
    <scope>NUCLEOTIDE SEQUENCE [LARGE SCALE GENOMIC DNA]</scope>
</reference>